<accession>A0A812ULY2</accession>
<dbReference type="Proteomes" id="UP000604046">
    <property type="component" value="Unassembled WGS sequence"/>
</dbReference>
<evidence type="ECO:0000256" key="1">
    <source>
        <dbReference type="SAM" id="MobiDB-lite"/>
    </source>
</evidence>
<dbReference type="AlphaFoldDB" id="A0A812ULY2"/>
<feature type="compositionally biased region" description="Polar residues" evidence="1">
    <location>
        <begin position="81"/>
        <end position="95"/>
    </location>
</feature>
<proteinExistence type="predicted"/>
<keyword evidence="3" id="KW-1185">Reference proteome</keyword>
<gene>
    <name evidence="2" type="ORF">SNAT2548_LOCUS33406</name>
</gene>
<name>A0A812ULY2_9DINO</name>
<sequence>MGYDAKKMADRVFERDNLRTCTYQLCVCLAYSLSWCAASDQARLCDRNGLLVSPSKSLLMANAAELWPEIRWGAAPEKDTANSQTSTEASESQAGRSPEDSTRSDYELCKEVKEVQRLHGCSVELQRIIADKLDTILATLAQRKVNRPDASTE</sequence>
<evidence type="ECO:0000313" key="2">
    <source>
        <dbReference type="EMBL" id="CAE7586030.1"/>
    </source>
</evidence>
<reference evidence="2" key="1">
    <citation type="submission" date="2021-02" db="EMBL/GenBank/DDBJ databases">
        <authorList>
            <person name="Dougan E. K."/>
            <person name="Rhodes N."/>
            <person name="Thang M."/>
            <person name="Chan C."/>
        </authorList>
    </citation>
    <scope>NUCLEOTIDE SEQUENCE</scope>
</reference>
<dbReference type="EMBL" id="CAJNDS010002756">
    <property type="protein sequence ID" value="CAE7586030.1"/>
    <property type="molecule type" value="Genomic_DNA"/>
</dbReference>
<protein>
    <submittedName>
        <fullName evidence="2">Uncharacterized protein</fullName>
    </submittedName>
</protein>
<organism evidence="2 3">
    <name type="scientific">Symbiodinium natans</name>
    <dbReference type="NCBI Taxonomy" id="878477"/>
    <lineage>
        <taxon>Eukaryota</taxon>
        <taxon>Sar</taxon>
        <taxon>Alveolata</taxon>
        <taxon>Dinophyceae</taxon>
        <taxon>Suessiales</taxon>
        <taxon>Symbiodiniaceae</taxon>
        <taxon>Symbiodinium</taxon>
    </lineage>
</organism>
<feature type="region of interest" description="Disordered" evidence="1">
    <location>
        <begin position="74"/>
        <end position="105"/>
    </location>
</feature>
<comment type="caution">
    <text evidence="2">The sequence shown here is derived from an EMBL/GenBank/DDBJ whole genome shotgun (WGS) entry which is preliminary data.</text>
</comment>
<evidence type="ECO:0000313" key="3">
    <source>
        <dbReference type="Proteomes" id="UP000604046"/>
    </source>
</evidence>